<dbReference type="InterPro" id="IPR019546">
    <property type="entry name" value="TAT_signal_bac_arc"/>
</dbReference>
<name>A0A0F9UI67_9ZZZZ</name>
<dbReference type="InterPro" id="IPR006311">
    <property type="entry name" value="TAT_signal"/>
</dbReference>
<dbReference type="AlphaFoldDB" id="A0A0F9UI67"/>
<protein>
    <recommendedName>
        <fullName evidence="2">Formate dehydrogenase region TAT target</fullName>
    </recommendedName>
</protein>
<proteinExistence type="predicted"/>
<dbReference type="EMBL" id="LAZR01000090">
    <property type="protein sequence ID" value="KKN92930.1"/>
    <property type="molecule type" value="Genomic_DNA"/>
</dbReference>
<sequence length="65" mass="6895">MSAKDKDARTDRRAFLKFAGLGTVATGAALVTGGQAEAEVADAKSAAPGYRETDHVKTFYQTARF</sequence>
<dbReference type="NCBIfam" id="TIGR02811">
    <property type="entry name" value="formate_TAT"/>
    <property type="match status" value="1"/>
</dbReference>
<dbReference type="InterPro" id="IPR014177">
    <property type="entry name" value="Formate_DH_TAT-contain"/>
</dbReference>
<comment type="caution">
    <text evidence="1">The sequence shown here is derived from an EMBL/GenBank/DDBJ whole genome shotgun (WGS) entry which is preliminary data.</text>
</comment>
<dbReference type="PIRSF" id="PIRSF036704">
    <property type="entry name" value="UCP036704"/>
    <property type="match status" value="1"/>
</dbReference>
<accession>A0A0F9UI67</accession>
<evidence type="ECO:0008006" key="2">
    <source>
        <dbReference type="Google" id="ProtNLM"/>
    </source>
</evidence>
<gene>
    <name evidence="1" type="ORF">LCGC14_0202290</name>
</gene>
<dbReference type="PROSITE" id="PS51318">
    <property type="entry name" value="TAT"/>
    <property type="match status" value="1"/>
</dbReference>
<dbReference type="NCBIfam" id="TIGR01409">
    <property type="entry name" value="TAT_signal_seq"/>
    <property type="match status" value="1"/>
</dbReference>
<organism evidence="1">
    <name type="scientific">marine sediment metagenome</name>
    <dbReference type="NCBI Taxonomy" id="412755"/>
    <lineage>
        <taxon>unclassified sequences</taxon>
        <taxon>metagenomes</taxon>
        <taxon>ecological metagenomes</taxon>
    </lineage>
</organism>
<reference evidence="1" key="1">
    <citation type="journal article" date="2015" name="Nature">
        <title>Complex archaea that bridge the gap between prokaryotes and eukaryotes.</title>
        <authorList>
            <person name="Spang A."/>
            <person name="Saw J.H."/>
            <person name="Jorgensen S.L."/>
            <person name="Zaremba-Niedzwiedzka K."/>
            <person name="Martijn J."/>
            <person name="Lind A.E."/>
            <person name="van Eijk R."/>
            <person name="Schleper C."/>
            <person name="Guy L."/>
            <person name="Ettema T.J."/>
        </authorList>
    </citation>
    <scope>NUCLEOTIDE SEQUENCE</scope>
</reference>
<evidence type="ECO:0000313" key="1">
    <source>
        <dbReference type="EMBL" id="KKN92930.1"/>
    </source>
</evidence>